<evidence type="ECO:0000256" key="1">
    <source>
        <dbReference type="SAM" id="MobiDB-lite"/>
    </source>
</evidence>
<feature type="transmembrane region" description="Helical" evidence="2">
    <location>
        <begin position="93"/>
        <end position="111"/>
    </location>
</feature>
<evidence type="ECO:0000259" key="3">
    <source>
        <dbReference type="Pfam" id="PF20152"/>
    </source>
</evidence>
<dbReference type="Pfam" id="PF20152">
    <property type="entry name" value="DUF6534"/>
    <property type="match status" value="1"/>
</dbReference>
<dbReference type="PANTHER" id="PTHR40465">
    <property type="entry name" value="CHROMOSOME 1, WHOLE GENOME SHOTGUN SEQUENCE"/>
    <property type="match status" value="1"/>
</dbReference>
<dbReference type="InterPro" id="IPR045339">
    <property type="entry name" value="DUF6534"/>
</dbReference>
<feature type="domain" description="DUF6534" evidence="3">
    <location>
        <begin position="169"/>
        <end position="255"/>
    </location>
</feature>
<dbReference type="EMBL" id="LUEZ02000110">
    <property type="protein sequence ID" value="RDB17544.1"/>
    <property type="molecule type" value="Genomic_DNA"/>
</dbReference>
<name>A0A369JDP0_HYPMA</name>
<keyword evidence="2" id="KW-0812">Transmembrane</keyword>
<protein>
    <recommendedName>
        <fullName evidence="3">DUF6534 domain-containing protein</fullName>
    </recommendedName>
</protein>
<evidence type="ECO:0000313" key="4">
    <source>
        <dbReference type="EMBL" id="RDB17544.1"/>
    </source>
</evidence>
<dbReference type="OrthoDB" id="2798516at2759"/>
<feature type="transmembrane region" description="Helical" evidence="2">
    <location>
        <begin position="50"/>
        <end position="73"/>
    </location>
</feature>
<dbReference type="Proteomes" id="UP000076154">
    <property type="component" value="Unassembled WGS sequence"/>
</dbReference>
<accession>A0A369JDP0</accession>
<dbReference type="STRING" id="39966.A0A369JDP0"/>
<feature type="transmembrane region" description="Helical" evidence="2">
    <location>
        <begin position="15"/>
        <end position="38"/>
    </location>
</feature>
<keyword evidence="2" id="KW-1133">Transmembrane helix</keyword>
<reference evidence="4" key="1">
    <citation type="submission" date="2018-04" db="EMBL/GenBank/DDBJ databases">
        <title>Whole genome sequencing of Hypsizygus marmoreus.</title>
        <authorList>
            <person name="Choi I.-G."/>
            <person name="Min B."/>
            <person name="Kim J.-G."/>
            <person name="Kim S."/>
            <person name="Oh Y.-L."/>
            <person name="Kong W.-S."/>
            <person name="Park H."/>
            <person name="Jeong J."/>
            <person name="Song E.-S."/>
        </authorList>
    </citation>
    <scope>NUCLEOTIDE SEQUENCE [LARGE SCALE GENOMIC DNA]</scope>
    <source>
        <strain evidence="4">51987-8</strain>
    </source>
</reference>
<feature type="transmembrane region" description="Helical" evidence="2">
    <location>
        <begin position="159"/>
        <end position="184"/>
    </location>
</feature>
<feature type="transmembrane region" description="Helical" evidence="2">
    <location>
        <begin position="123"/>
        <end position="147"/>
    </location>
</feature>
<sequence length="305" mass="33942">MPSLHAPTIDNTVGAAYLGVVGSAFLYGVTTLQMYWYYHQFDRDPWLHKYSVAILWVLDTFHLAITVHAVYVYTITGFGNVEGLQHILWSIKLQVSINVVVVLMVQSLYAYRVWILGGYHGGVLGYLVAAVVAAGFAIGIIIAYQIYTVDKYKELDAVGWAINASLATSTAIDFVIAGAMCFYLRKSKGSETRLNSRISRMMQYTLSSGLFTSACSLSAMFSYILLPETFIFLAVEFLLTKLYVGSFFAMLNARERPREPKTSDEENSVGMSQLRLQFRAPSDHSSLPSPAQPTPYSAPGKVYPW</sequence>
<feature type="region of interest" description="Disordered" evidence="1">
    <location>
        <begin position="280"/>
        <end position="305"/>
    </location>
</feature>
<organism evidence="4 5">
    <name type="scientific">Hypsizygus marmoreus</name>
    <name type="common">White beech mushroom</name>
    <name type="synonym">Agaricus marmoreus</name>
    <dbReference type="NCBI Taxonomy" id="39966"/>
    <lineage>
        <taxon>Eukaryota</taxon>
        <taxon>Fungi</taxon>
        <taxon>Dikarya</taxon>
        <taxon>Basidiomycota</taxon>
        <taxon>Agaricomycotina</taxon>
        <taxon>Agaricomycetes</taxon>
        <taxon>Agaricomycetidae</taxon>
        <taxon>Agaricales</taxon>
        <taxon>Tricholomatineae</taxon>
        <taxon>Lyophyllaceae</taxon>
        <taxon>Hypsizygus</taxon>
    </lineage>
</organism>
<feature type="transmembrane region" description="Helical" evidence="2">
    <location>
        <begin position="230"/>
        <end position="251"/>
    </location>
</feature>
<keyword evidence="2" id="KW-0472">Membrane</keyword>
<proteinExistence type="predicted"/>
<dbReference type="AlphaFoldDB" id="A0A369JDP0"/>
<gene>
    <name evidence="4" type="ORF">Hypma_001182</name>
</gene>
<comment type="caution">
    <text evidence="4">The sequence shown here is derived from an EMBL/GenBank/DDBJ whole genome shotgun (WGS) entry which is preliminary data.</text>
</comment>
<keyword evidence="5" id="KW-1185">Reference proteome</keyword>
<evidence type="ECO:0000313" key="5">
    <source>
        <dbReference type="Proteomes" id="UP000076154"/>
    </source>
</evidence>
<dbReference type="PANTHER" id="PTHR40465:SF1">
    <property type="entry name" value="DUF6534 DOMAIN-CONTAINING PROTEIN"/>
    <property type="match status" value="1"/>
</dbReference>
<feature type="transmembrane region" description="Helical" evidence="2">
    <location>
        <begin position="204"/>
        <end position="224"/>
    </location>
</feature>
<dbReference type="InParanoid" id="A0A369JDP0"/>
<evidence type="ECO:0000256" key="2">
    <source>
        <dbReference type="SAM" id="Phobius"/>
    </source>
</evidence>